<dbReference type="GO" id="GO:0005694">
    <property type="term" value="C:chromosome"/>
    <property type="evidence" value="ECO:0007669"/>
    <property type="project" value="TreeGrafter"/>
</dbReference>
<dbReference type="SMART" id="SM00487">
    <property type="entry name" value="DEXDc"/>
    <property type="match status" value="1"/>
</dbReference>
<dbReference type="Proteomes" id="UP000325313">
    <property type="component" value="Unassembled WGS sequence"/>
</dbReference>
<feature type="compositionally biased region" description="Polar residues" evidence="8">
    <location>
        <begin position="22"/>
        <end position="35"/>
    </location>
</feature>
<evidence type="ECO:0000259" key="10">
    <source>
        <dbReference type="PROSITE" id="PS51194"/>
    </source>
</evidence>
<dbReference type="Pfam" id="PF00270">
    <property type="entry name" value="DEAD"/>
    <property type="match status" value="1"/>
</dbReference>
<organism evidence="11 12">
    <name type="scientific">Puccinia graminis f. sp. tritici</name>
    <dbReference type="NCBI Taxonomy" id="56615"/>
    <lineage>
        <taxon>Eukaryota</taxon>
        <taxon>Fungi</taxon>
        <taxon>Dikarya</taxon>
        <taxon>Basidiomycota</taxon>
        <taxon>Pucciniomycotina</taxon>
        <taxon>Pucciniomycetes</taxon>
        <taxon>Pucciniales</taxon>
        <taxon>Pucciniaceae</taxon>
        <taxon>Puccinia</taxon>
    </lineage>
</organism>
<evidence type="ECO:0000256" key="3">
    <source>
        <dbReference type="ARBA" id="ARBA00022840"/>
    </source>
</evidence>
<dbReference type="GO" id="GO:0009378">
    <property type="term" value="F:four-way junction helicase activity"/>
    <property type="evidence" value="ECO:0007669"/>
    <property type="project" value="TreeGrafter"/>
</dbReference>
<dbReference type="PROSITE" id="PS51194">
    <property type="entry name" value="HELICASE_CTER"/>
    <property type="match status" value="1"/>
</dbReference>
<comment type="catalytic activity">
    <reaction evidence="6">
        <text>Couples ATP hydrolysis with the unwinding of duplex DNA by translocating in the 3'-5' direction.</text>
        <dbReference type="EC" id="5.6.2.4"/>
    </reaction>
</comment>
<evidence type="ECO:0000256" key="4">
    <source>
        <dbReference type="ARBA" id="ARBA00023125"/>
    </source>
</evidence>
<evidence type="ECO:0000256" key="8">
    <source>
        <dbReference type="SAM" id="MobiDB-lite"/>
    </source>
</evidence>
<feature type="region of interest" description="Disordered" evidence="8">
    <location>
        <begin position="686"/>
        <end position="705"/>
    </location>
</feature>
<evidence type="ECO:0000313" key="11">
    <source>
        <dbReference type="EMBL" id="KAA1064353.1"/>
    </source>
</evidence>
<dbReference type="InterPro" id="IPR011545">
    <property type="entry name" value="DEAD/DEAH_box_helicase_dom"/>
</dbReference>
<accession>A0A5B0LKC4</accession>
<comment type="similarity">
    <text evidence="1">Belongs to the helicase family. RecQ subfamily.</text>
</comment>
<keyword evidence="5" id="KW-0413">Isomerase</keyword>
<sequence>MARNSKRSGLRSASIRNKKGASSRSVTGIQLSAKATKTHQESRPTRVRLLKKMLEKSDDSLGNAINKQAIKKYSAPAKTLQIRTVVNLACGRNVFLLAGTGYGKSRIPELYYNLIPKETNAVVLVLNPLDALGDNQVLEKTRAGFTAINLTKKTFNPEEAEKIAAGGYNFVYLSPEIFLNSKLFGKIYYSTEFQNRLALVVVDEAHLIYHWGMVKSARGKKKRSSALGKHEDRGIFRPSYGNLGGRLLARNAAPILLMSATCPPVAISAIKWNLKLDSSNLILLKGELTRPEIRIIRVVMKGSLTSCTDLLDLYPPASQTPNALLVPTLVYCPTRMKTGKVLEVLGVARGTPAEARNPRSTFARRYHSCTGNRDKIDVVQDFGDGVFPVISCTMALGLGQNWTRVRSVVTLGRGDPSAVCQMIGRCGRDGKPGLALMFVEKNRIGGKNQLLQFTPGQPQTDDDRMDALAVTPVCLRIAFAIDNSLGYIPLSVDDPSYIKEMEREKLEGFATCRCSNCQENQAQALMDQIQDMNIDNIVNMIVNDLDVSEVPAKKKNPVTRPRVLNHPMEASLAKNFRDLLVDEATCWIESKISARSFIRPGDIFGTAEAELIVGSLSIITSESDVRRLAGGHFIEGLVGHLHNIITNFKSGPIYTSHMQNVQSIEEDKYIMKTALKHLNENQKKRKAELKETLANEKSKKISPSD</sequence>
<dbReference type="Pfam" id="PF00271">
    <property type="entry name" value="Helicase_C"/>
    <property type="match status" value="1"/>
</dbReference>
<evidence type="ECO:0000256" key="6">
    <source>
        <dbReference type="ARBA" id="ARBA00034617"/>
    </source>
</evidence>
<dbReference type="GO" id="GO:0000724">
    <property type="term" value="P:double-strand break repair via homologous recombination"/>
    <property type="evidence" value="ECO:0007669"/>
    <property type="project" value="TreeGrafter"/>
</dbReference>
<keyword evidence="11" id="KW-0378">Hydrolase</keyword>
<feature type="region of interest" description="Disordered" evidence="8">
    <location>
        <begin position="1"/>
        <end position="43"/>
    </location>
</feature>
<dbReference type="GO" id="GO:0003677">
    <property type="term" value="F:DNA binding"/>
    <property type="evidence" value="ECO:0007669"/>
    <property type="project" value="UniProtKB-KW"/>
</dbReference>
<feature type="domain" description="Helicase C-terminal" evidence="10">
    <location>
        <begin position="319"/>
        <end position="476"/>
    </location>
</feature>
<dbReference type="SUPFAM" id="SSF52540">
    <property type="entry name" value="P-loop containing nucleoside triphosphate hydrolases"/>
    <property type="match status" value="1"/>
</dbReference>
<keyword evidence="2" id="KW-0547">Nucleotide-binding</keyword>
<dbReference type="GO" id="GO:0005737">
    <property type="term" value="C:cytoplasm"/>
    <property type="evidence" value="ECO:0007669"/>
    <property type="project" value="TreeGrafter"/>
</dbReference>
<keyword evidence="4" id="KW-0238">DNA-binding</keyword>
<keyword evidence="3" id="KW-0067">ATP-binding</keyword>
<comment type="caution">
    <text evidence="11">The sequence shown here is derived from an EMBL/GenBank/DDBJ whole genome shotgun (WGS) entry which is preliminary data.</text>
</comment>
<dbReference type="InterPro" id="IPR001650">
    <property type="entry name" value="Helicase_C-like"/>
</dbReference>
<dbReference type="GO" id="GO:0005524">
    <property type="term" value="F:ATP binding"/>
    <property type="evidence" value="ECO:0007669"/>
    <property type="project" value="UniProtKB-KW"/>
</dbReference>
<reference evidence="11 12" key="1">
    <citation type="submission" date="2019-05" db="EMBL/GenBank/DDBJ databases">
        <title>Emergence of the Ug99 lineage of the wheat stem rust pathogen through somatic hybridization.</title>
        <authorList>
            <person name="Li F."/>
            <person name="Upadhyaya N.M."/>
            <person name="Sperschneider J."/>
            <person name="Matny O."/>
            <person name="Nguyen-Phuc H."/>
            <person name="Mago R."/>
            <person name="Raley C."/>
            <person name="Miller M.E."/>
            <person name="Silverstein K.A.T."/>
            <person name="Henningsen E."/>
            <person name="Hirsch C.D."/>
            <person name="Visser B."/>
            <person name="Pretorius Z.A."/>
            <person name="Steffenson B.J."/>
            <person name="Schwessinger B."/>
            <person name="Dodds P.N."/>
            <person name="Figueroa M."/>
        </authorList>
    </citation>
    <scope>NUCLEOTIDE SEQUENCE [LARGE SCALE GENOMIC DNA]</scope>
    <source>
        <strain evidence="11 12">Ug99</strain>
    </source>
</reference>
<evidence type="ECO:0000259" key="9">
    <source>
        <dbReference type="PROSITE" id="PS51192"/>
    </source>
</evidence>
<dbReference type="EMBL" id="VDEP01000513">
    <property type="protein sequence ID" value="KAA1064353.1"/>
    <property type="molecule type" value="Genomic_DNA"/>
</dbReference>
<keyword evidence="11" id="KW-0347">Helicase</keyword>
<feature type="compositionally biased region" description="Basic and acidic residues" evidence="8">
    <location>
        <begin position="686"/>
        <end position="699"/>
    </location>
</feature>
<dbReference type="PANTHER" id="PTHR13710">
    <property type="entry name" value="DNA HELICASE RECQ FAMILY MEMBER"/>
    <property type="match status" value="1"/>
</dbReference>
<dbReference type="AlphaFoldDB" id="A0A5B0LKC4"/>
<gene>
    <name evidence="11" type="primary">SGS1_79</name>
    <name evidence="11" type="ORF">PGTUg99_018576</name>
</gene>
<evidence type="ECO:0000256" key="2">
    <source>
        <dbReference type="ARBA" id="ARBA00022741"/>
    </source>
</evidence>
<feature type="domain" description="Helicase ATP-binding" evidence="9">
    <location>
        <begin position="85"/>
        <end position="280"/>
    </location>
</feature>
<evidence type="ECO:0000256" key="5">
    <source>
        <dbReference type="ARBA" id="ARBA00023235"/>
    </source>
</evidence>
<evidence type="ECO:0000313" key="12">
    <source>
        <dbReference type="Proteomes" id="UP000325313"/>
    </source>
</evidence>
<proteinExistence type="inferred from homology"/>
<name>A0A5B0LKC4_PUCGR</name>
<protein>
    <recommendedName>
        <fullName evidence="7">DNA 3'-5' helicase</fullName>
        <ecNumber evidence="7">5.6.2.4</ecNumber>
    </recommendedName>
</protein>
<dbReference type="InterPro" id="IPR014001">
    <property type="entry name" value="Helicase_ATP-bd"/>
</dbReference>
<dbReference type="PROSITE" id="PS51192">
    <property type="entry name" value="HELICASE_ATP_BIND_1"/>
    <property type="match status" value="1"/>
</dbReference>
<evidence type="ECO:0000256" key="7">
    <source>
        <dbReference type="ARBA" id="ARBA00034808"/>
    </source>
</evidence>
<evidence type="ECO:0000256" key="1">
    <source>
        <dbReference type="ARBA" id="ARBA00005446"/>
    </source>
</evidence>
<dbReference type="Gene3D" id="3.40.50.300">
    <property type="entry name" value="P-loop containing nucleotide triphosphate hydrolases"/>
    <property type="match status" value="2"/>
</dbReference>
<dbReference type="EC" id="5.6.2.4" evidence="7"/>
<dbReference type="GO" id="GO:0043138">
    <property type="term" value="F:3'-5' DNA helicase activity"/>
    <property type="evidence" value="ECO:0007669"/>
    <property type="project" value="UniProtKB-EC"/>
</dbReference>
<dbReference type="PANTHER" id="PTHR13710:SF105">
    <property type="entry name" value="ATP-DEPENDENT DNA HELICASE Q1"/>
    <property type="match status" value="1"/>
</dbReference>
<dbReference type="InterPro" id="IPR027417">
    <property type="entry name" value="P-loop_NTPase"/>
</dbReference>